<dbReference type="PANTHER" id="PTHR10974:SF1">
    <property type="entry name" value="FI08016P-RELATED"/>
    <property type="match status" value="1"/>
</dbReference>
<gene>
    <name evidence="2" type="ORF">Ctob_000642</name>
</gene>
<feature type="region of interest" description="Disordered" evidence="1">
    <location>
        <begin position="1"/>
        <end position="38"/>
    </location>
</feature>
<dbReference type="GO" id="GO:0005615">
    <property type="term" value="C:extracellular space"/>
    <property type="evidence" value="ECO:0007669"/>
    <property type="project" value="TreeGrafter"/>
</dbReference>
<organism evidence="2 3">
    <name type="scientific">Chrysochromulina tobinii</name>
    <dbReference type="NCBI Taxonomy" id="1460289"/>
    <lineage>
        <taxon>Eukaryota</taxon>
        <taxon>Haptista</taxon>
        <taxon>Haptophyta</taxon>
        <taxon>Prymnesiophyceae</taxon>
        <taxon>Prymnesiales</taxon>
        <taxon>Chrysochromulinaceae</taxon>
        <taxon>Chrysochromulina</taxon>
    </lineage>
</organism>
<dbReference type="InterPro" id="IPR004245">
    <property type="entry name" value="DUF229"/>
</dbReference>
<comment type="caution">
    <text evidence="2">The sequence shown here is derived from an EMBL/GenBank/DDBJ whole genome shotgun (WGS) entry which is preliminary data.</text>
</comment>
<reference evidence="3" key="1">
    <citation type="journal article" date="2015" name="PLoS Genet.">
        <title>Genome Sequence and Transcriptome Analyses of Chrysochromulina tobin: Metabolic Tools for Enhanced Algal Fitness in the Prominent Order Prymnesiales (Haptophyceae).</title>
        <authorList>
            <person name="Hovde B.T."/>
            <person name="Deodato C.R."/>
            <person name="Hunsperger H.M."/>
            <person name="Ryken S.A."/>
            <person name="Yost W."/>
            <person name="Jha R.K."/>
            <person name="Patterson J."/>
            <person name="Monnat R.J. Jr."/>
            <person name="Barlow S.B."/>
            <person name="Starkenburg S.R."/>
            <person name="Cattolico R.A."/>
        </authorList>
    </citation>
    <scope>NUCLEOTIDE SEQUENCE</scope>
    <source>
        <strain evidence="3">CCMP291</strain>
    </source>
</reference>
<dbReference type="Proteomes" id="UP000037460">
    <property type="component" value="Unassembled WGS sequence"/>
</dbReference>
<evidence type="ECO:0000256" key="1">
    <source>
        <dbReference type="SAM" id="MobiDB-lite"/>
    </source>
</evidence>
<dbReference type="PANTHER" id="PTHR10974">
    <property type="entry name" value="FI08016P-RELATED"/>
    <property type="match status" value="1"/>
</dbReference>
<name>A0A0M0J870_9EUKA</name>
<sequence length="592" mass="64794">MDAIGVEEKLDDEVEVASSRSPVAAGVDSPPETPPAGKTISVQQCLYRQFARAWVPPLCTFLITLSLRLLFILTTDPGDRIVASFPGSQVAIRCDANGRYLEVSPDGWVFASAFTHNRLSARFDVEPVSPELLRSLVHTREFRERAGNVGVRHWDMRPRQQRDAWDGYEGAPAWGGYEASAADASQGDVDRHEPLQAEEEEQLRQRLERSAAQGEQGWVLLRSPYAGGYVEVISRGEEDEYVVRVAADGKLSYRSLFVLEPEAVWSYAVGGALNWRHPDASDPKQHVRAHGNSKPYGPLRSSVPTARLLVFRPPPVVDVLSALACPTAVPPFEWALLLDAARAGVCSSASLGTLRTAASALEQLEAILGAAFSVELGDLATSYRTILLDETWLETLDLQLRRCSVEGRPLDDPTIPFSRVDAAAGELLHVPLRTDAVFVLCDFEGDDGFSSTGPNERREGAETSADEGVDELAPFWEEAYSSQLSVLLLMLDATSRAHLHRMVPQSLALLRALASSGAATLYEFPFYSIVGFNSVPNMVPMLTGVDAEAIINLPPVGSYASHLYDEYEDEDEDEYGALRAEDDPSFTMDVPT</sequence>
<dbReference type="EMBL" id="JWZX01003249">
    <property type="protein sequence ID" value="KOO22796.1"/>
    <property type="molecule type" value="Genomic_DNA"/>
</dbReference>
<dbReference type="OrthoDB" id="413313at2759"/>
<evidence type="ECO:0000313" key="2">
    <source>
        <dbReference type="EMBL" id="KOO22796.1"/>
    </source>
</evidence>
<protein>
    <submittedName>
        <fullName evidence="2">Uncharacterized protein</fullName>
    </submittedName>
</protein>
<evidence type="ECO:0000313" key="3">
    <source>
        <dbReference type="Proteomes" id="UP000037460"/>
    </source>
</evidence>
<dbReference type="Pfam" id="PF02995">
    <property type="entry name" value="DUF229"/>
    <property type="match status" value="1"/>
</dbReference>
<keyword evidence="3" id="KW-1185">Reference proteome</keyword>
<accession>A0A0M0J870</accession>
<dbReference type="AlphaFoldDB" id="A0A0M0J870"/>
<proteinExistence type="predicted"/>